<organism evidence="1 2">
    <name type="scientific">Heterorhabditis bacteriophora</name>
    <name type="common">Entomopathogenic nematode worm</name>
    <dbReference type="NCBI Taxonomy" id="37862"/>
    <lineage>
        <taxon>Eukaryota</taxon>
        <taxon>Metazoa</taxon>
        <taxon>Ecdysozoa</taxon>
        <taxon>Nematoda</taxon>
        <taxon>Chromadorea</taxon>
        <taxon>Rhabditida</taxon>
        <taxon>Rhabditina</taxon>
        <taxon>Rhabditomorpha</taxon>
        <taxon>Strongyloidea</taxon>
        <taxon>Heterorhabditidae</taxon>
        <taxon>Heterorhabditis</taxon>
    </lineage>
</organism>
<keyword evidence="1" id="KW-1185">Reference proteome</keyword>
<dbReference type="WBParaSite" id="Hba_20505">
    <property type="protein sequence ID" value="Hba_20505"/>
    <property type="gene ID" value="Hba_20505"/>
</dbReference>
<accession>A0A1I7XT40</accession>
<sequence>MSSQKMYSVNMNGSGSAMSLSQYAVMHVDTVIPPQYPNKSTTSTPYTGYYIPKDTINRDILKK</sequence>
<dbReference type="AlphaFoldDB" id="A0A1I7XT40"/>
<reference evidence="2" key="1">
    <citation type="submission" date="2016-11" db="UniProtKB">
        <authorList>
            <consortium name="WormBaseParasite"/>
        </authorList>
    </citation>
    <scope>IDENTIFICATION</scope>
</reference>
<protein>
    <submittedName>
        <fullName evidence="2">PBCV_basic_adap domain-containing protein</fullName>
    </submittedName>
</protein>
<evidence type="ECO:0000313" key="2">
    <source>
        <dbReference type="WBParaSite" id="Hba_20505"/>
    </source>
</evidence>
<name>A0A1I7XT40_HETBA</name>
<proteinExistence type="predicted"/>
<evidence type="ECO:0000313" key="1">
    <source>
        <dbReference type="Proteomes" id="UP000095283"/>
    </source>
</evidence>
<dbReference type="Proteomes" id="UP000095283">
    <property type="component" value="Unplaced"/>
</dbReference>